<sequence>MVHGKRHAKSSPPHTRTRRSTCLQANHNREHGESSIEPAQDSATRDESPPWLGIEGSQLPSDDVSIHSDSHKSLSPSPEADEDEDSDQEAPANPQATKARSPRWQSWQDRYLIQAVDQTRPFLLDPSEREKGWNETAEVLLRDSRAVGPRSIVDRTGSACKNRFTKLMKEHMKGETQSRMKTGAAKEISDHIKLMTSLQAIMEDHSVLAKESSSQSKKKADIEAKAGKELRDAAMMGLARSEGLIDVSQLEGASVREKQGQRKCARRPLSPSKHHNHARSSDDASSDVEPLPKRRRPNWLIHDVLQRRNDEDTARLQDARSHADRQHDELLHVQNQTLNILLNLTNEVKGL</sequence>
<protein>
    <recommendedName>
        <fullName evidence="2">Myb-like domain-containing protein</fullName>
    </recommendedName>
</protein>
<dbReference type="AlphaFoldDB" id="A0AAD7AIV6"/>
<feature type="compositionally biased region" description="Acidic residues" evidence="1">
    <location>
        <begin position="79"/>
        <end position="88"/>
    </location>
</feature>
<comment type="caution">
    <text evidence="3">The sequence shown here is derived from an EMBL/GenBank/DDBJ whole genome shotgun (WGS) entry which is preliminary data.</text>
</comment>
<keyword evidence="4" id="KW-1185">Reference proteome</keyword>
<dbReference type="Proteomes" id="UP001218218">
    <property type="component" value="Unassembled WGS sequence"/>
</dbReference>
<feature type="compositionally biased region" description="Basic residues" evidence="1">
    <location>
        <begin position="261"/>
        <end position="278"/>
    </location>
</feature>
<proteinExistence type="predicted"/>
<feature type="domain" description="Myb-like" evidence="2">
    <location>
        <begin position="96"/>
        <end position="168"/>
    </location>
</feature>
<evidence type="ECO:0000313" key="4">
    <source>
        <dbReference type="Proteomes" id="UP001218218"/>
    </source>
</evidence>
<feature type="compositionally biased region" description="Polar residues" evidence="1">
    <location>
        <begin position="94"/>
        <end position="105"/>
    </location>
</feature>
<evidence type="ECO:0000256" key="1">
    <source>
        <dbReference type="SAM" id="MobiDB-lite"/>
    </source>
</evidence>
<dbReference type="PROSITE" id="PS50090">
    <property type="entry name" value="MYB_LIKE"/>
    <property type="match status" value="1"/>
</dbReference>
<feature type="region of interest" description="Disordered" evidence="1">
    <location>
        <begin position="1"/>
        <end position="105"/>
    </location>
</feature>
<feature type="region of interest" description="Disordered" evidence="1">
    <location>
        <begin position="252"/>
        <end position="295"/>
    </location>
</feature>
<accession>A0AAD7AIV6</accession>
<feature type="compositionally biased region" description="Basic residues" evidence="1">
    <location>
        <begin position="1"/>
        <end position="19"/>
    </location>
</feature>
<organism evidence="3 4">
    <name type="scientific">Mycena albidolilacea</name>
    <dbReference type="NCBI Taxonomy" id="1033008"/>
    <lineage>
        <taxon>Eukaryota</taxon>
        <taxon>Fungi</taxon>
        <taxon>Dikarya</taxon>
        <taxon>Basidiomycota</taxon>
        <taxon>Agaricomycotina</taxon>
        <taxon>Agaricomycetes</taxon>
        <taxon>Agaricomycetidae</taxon>
        <taxon>Agaricales</taxon>
        <taxon>Marasmiineae</taxon>
        <taxon>Mycenaceae</taxon>
        <taxon>Mycena</taxon>
    </lineage>
</organism>
<evidence type="ECO:0000259" key="2">
    <source>
        <dbReference type="PROSITE" id="PS50090"/>
    </source>
</evidence>
<gene>
    <name evidence="3" type="ORF">DFH08DRAFT_1075176</name>
</gene>
<evidence type="ECO:0000313" key="3">
    <source>
        <dbReference type="EMBL" id="KAJ7359813.1"/>
    </source>
</evidence>
<dbReference type="InterPro" id="IPR001005">
    <property type="entry name" value="SANT/Myb"/>
</dbReference>
<name>A0AAD7AIV6_9AGAR</name>
<dbReference type="EMBL" id="JARIHO010000006">
    <property type="protein sequence ID" value="KAJ7359813.1"/>
    <property type="molecule type" value="Genomic_DNA"/>
</dbReference>
<reference evidence="3" key="1">
    <citation type="submission" date="2023-03" db="EMBL/GenBank/DDBJ databases">
        <title>Massive genome expansion in bonnet fungi (Mycena s.s.) driven by repeated elements and novel gene families across ecological guilds.</title>
        <authorList>
            <consortium name="Lawrence Berkeley National Laboratory"/>
            <person name="Harder C.B."/>
            <person name="Miyauchi S."/>
            <person name="Viragh M."/>
            <person name="Kuo A."/>
            <person name="Thoen E."/>
            <person name="Andreopoulos B."/>
            <person name="Lu D."/>
            <person name="Skrede I."/>
            <person name="Drula E."/>
            <person name="Henrissat B."/>
            <person name="Morin E."/>
            <person name="Kohler A."/>
            <person name="Barry K."/>
            <person name="LaButti K."/>
            <person name="Morin E."/>
            <person name="Salamov A."/>
            <person name="Lipzen A."/>
            <person name="Mereny Z."/>
            <person name="Hegedus B."/>
            <person name="Baldrian P."/>
            <person name="Stursova M."/>
            <person name="Weitz H."/>
            <person name="Taylor A."/>
            <person name="Grigoriev I.V."/>
            <person name="Nagy L.G."/>
            <person name="Martin F."/>
            <person name="Kauserud H."/>
        </authorList>
    </citation>
    <scope>NUCLEOTIDE SEQUENCE</scope>
    <source>
        <strain evidence="3">CBHHK002</strain>
    </source>
</reference>